<keyword evidence="1" id="KW-0472">Membrane</keyword>
<accession>A0A369UPI0</accession>
<evidence type="ECO:0008006" key="4">
    <source>
        <dbReference type="Google" id="ProtNLM"/>
    </source>
</evidence>
<evidence type="ECO:0000313" key="2">
    <source>
        <dbReference type="EMBL" id="RDD82556.1"/>
    </source>
</evidence>
<gene>
    <name evidence="2" type="ORF">DVJ77_06410</name>
</gene>
<evidence type="ECO:0000313" key="3">
    <source>
        <dbReference type="Proteomes" id="UP000253782"/>
    </source>
</evidence>
<feature type="transmembrane region" description="Helical" evidence="1">
    <location>
        <begin position="632"/>
        <end position="651"/>
    </location>
</feature>
<keyword evidence="1" id="KW-1133">Transmembrane helix</keyword>
<sequence length="660" mass="71425">MAGAGLSMLAVAVAMACGGFFPNAMFSDRVGALRGTPANTFAYEAEHLVTPDRSGTLSDADINAYGDKALALLKANVGADGDKSSAPPEAATGVAADAAEQDTAQAEDSRMQCDWRSFFNSTECAAAIVPADLKQAIALYAQQTAHGSANGVQSLRFIAGWALKDRVRVDALIDDPVAQRLLVAYALARVGDTYADDKSGDSDYLPLDAAVGAKNVKVNPQLVTLIDAIDAHGLGHSEGADRLAALAYRTGRYDLAAKMADKQTTPLASWVRAKLALQKGDLAAAGAAYADAVKAFPVQAVDLASLESDNVSLIRGERGVLAVARGEYVEAMGYIYGAAQGRASDRRDEDFGDRDYEGDVTYLAERVLTADELKSFVDKNAPANVPASADERAASLRVTLRNMLARRLMREGRYDEAMPYFAEVTPAVLLKPPFSSSAQDALTRQAAQDFAKAMKAADHAWSSTEKARQLFAAAQIAHDQGANILGYDDWHNQLHNQSLNQADGAQTYFGADESKRLEASGGVRIPHEQYMYTATDLAWRAADALPPRSQAFAATLCTASGWMIYANYYVYDAEKDRAARIHKIYRRYVKEGPYVDWAEDFGRQCEDPDFTAAESMVRAQYIAHAKHWARRALPYLAGVTVLIGLWGIMLWRRRRKVTAG</sequence>
<dbReference type="Proteomes" id="UP000253782">
    <property type="component" value="Unassembled WGS sequence"/>
</dbReference>
<dbReference type="EMBL" id="QQAH01000005">
    <property type="protein sequence ID" value="RDD82556.1"/>
    <property type="molecule type" value="Genomic_DNA"/>
</dbReference>
<reference evidence="2 3" key="1">
    <citation type="submission" date="2018-07" db="EMBL/GenBank/DDBJ databases">
        <title>Dyella tabacisoli L4-6T, whole genome shotgun sequence.</title>
        <authorList>
            <person name="Zhou X.-K."/>
            <person name="Li W.-J."/>
            <person name="Duan Y.-Q."/>
        </authorList>
    </citation>
    <scope>NUCLEOTIDE SEQUENCE [LARGE SCALE GENOMIC DNA]</scope>
    <source>
        <strain evidence="2 3">L4-6</strain>
    </source>
</reference>
<name>A0A369UPI0_9GAMM</name>
<comment type="caution">
    <text evidence="2">The sequence shown here is derived from an EMBL/GenBank/DDBJ whole genome shotgun (WGS) entry which is preliminary data.</text>
</comment>
<keyword evidence="3" id="KW-1185">Reference proteome</keyword>
<dbReference type="AlphaFoldDB" id="A0A369UPI0"/>
<proteinExistence type="predicted"/>
<evidence type="ECO:0000256" key="1">
    <source>
        <dbReference type="SAM" id="Phobius"/>
    </source>
</evidence>
<protein>
    <recommendedName>
        <fullName evidence="4">Tetratricopeptide repeat protein</fullName>
    </recommendedName>
</protein>
<dbReference type="OrthoDB" id="179859at2"/>
<keyword evidence="1" id="KW-0812">Transmembrane</keyword>
<organism evidence="2 3">
    <name type="scientific">Dyella tabacisoli</name>
    <dbReference type="NCBI Taxonomy" id="2282381"/>
    <lineage>
        <taxon>Bacteria</taxon>
        <taxon>Pseudomonadati</taxon>
        <taxon>Pseudomonadota</taxon>
        <taxon>Gammaproteobacteria</taxon>
        <taxon>Lysobacterales</taxon>
        <taxon>Rhodanobacteraceae</taxon>
        <taxon>Dyella</taxon>
    </lineage>
</organism>